<dbReference type="STRING" id="85968.GCA_900073015_01996"/>
<comment type="caution">
    <text evidence="3">The sequence shown here is derived from an EMBL/GenBank/DDBJ whole genome shotgun (WGS) entry which is preliminary data.</text>
</comment>
<evidence type="ECO:0000256" key="1">
    <source>
        <dbReference type="SAM" id="SignalP"/>
    </source>
</evidence>
<organism evidence="3 4">
    <name type="scientific">Mycolicibacterium brumae</name>
    <dbReference type="NCBI Taxonomy" id="85968"/>
    <lineage>
        <taxon>Bacteria</taxon>
        <taxon>Bacillati</taxon>
        <taxon>Actinomycetota</taxon>
        <taxon>Actinomycetes</taxon>
        <taxon>Mycobacteriales</taxon>
        <taxon>Mycobacteriaceae</taxon>
        <taxon>Mycolicibacterium</taxon>
    </lineage>
</organism>
<feature type="domain" description="DUF5642" evidence="2">
    <location>
        <begin position="49"/>
        <end position="207"/>
    </location>
</feature>
<feature type="chain" id="PRO_5038589302" description="DUF5642 domain-containing protein" evidence="1">
    <location>
        <begin position="21"/>
        <end position="229"/>
    </location>
</feature>
<keyword evidence="4" id="KW-1185">Reference proteome</keyword>
<dbReference type="EMBL" id="PDCN02000002">
    <property type="protein sequence ID" value="PIB77182.1"/>
    <property type="molecule type" value="Genomic_DNA"/>
</dbReference>
<reference evidence="3" key="1">
    <citation type="journal article" date="2017" name="Infect. Genet. Evol.">
        <title>The new phylogeny of the genus Mycobacterium: The old and the news.</title>
        <authorList>
            <person name="Tortoli E."/>
            <person name="Fedrizzi T."/>
            <person name="Meehan C.J."/>
            <person name="Trovato A."/>
            <person name="Grottola A."/>
            <person name="Giacobazzi E."/>
            <person name="Serpini G.F."/>
            <person name="Tagliazucchi S."/>
            <person name="Fabio A."/>
            <person name="Bettua C."/>
            <person name="Bertorelli R."/>
            <person name="Frascaro F."/>
            <person name="De Sanctis V."/>
            <person name="Pecorari M."/>
            <person name="Jousson O."/>
            <person name="Segata N."/>
            <person name="Cirillo D.M."/>
        </authorList>
    </citation>
    <scope>NUCLEOTIDE SEQUENCE [LARGE SCALE GENOMIC DNA]</scope>
    <source>
        <strain evidence="3">CIP1034565</strain>
    </source>
</reference>
<evidence type="ECO:0000259" key="2">
    <source>
        <dbReference type="Pfam" id="PF18702"/>
    </source>
</evidence>
<feature type="signal peptide" evidence="1">
    <location>
        <begin position="1"/>
        <end position="20"/>
    </location>
</feature>
<proteinExistence type="predicted"/>
<protein>
    <recommendedName>
        <fullName evidence="2">DUF5642 domain-containing protein</fullName>
    </recommendedName>
</protein>
<sequence length="229" mass="23631">MGARMGVRIAAALAVGALLAGCGSPVDEPEETTAAADTAFGAEPDGGYDVGRLSDAADIFPEGYDVKSMPVAVLTREEADQIAGMYDSIQISFDPPHCRSLSTPFRLTEGSATGGSRSVKPATIVVMASRLSVPNPDPVVDASCAKVTMDAPGVMTGVATAIDAPQIPDVTTLAVKSVVDGQQSGMAAQRESYTMVAVLSDRTSVMVQGEKDPKLLGDMLVKAVEKLRA</sequence>
<evidence type="ECO:0000313" key="3">
    <source>
        <dbReference type="EMBL" id="PIB77182.1"/>
    </source>
</evidence>
<dbReference type="AlphaFoldDB" id="A0A2G5PFU9"/>
<gene>
    <name evidence="3" type="ORF">CQY22_002715</name>
</gene>
<accession>A0A2G5PFU9</accession>
<evidence type="ECO:0000313" key="4">
    <source>
        <dbReference type="Proteomes" id="UP000230551"/>
    </source>
</evidence>
<dbReference type="InterPro" id="IPR041313">
    <property type="entry name" value="DUF5642"/>
</dbReference>
<keyword evidence="1" id="KW-0732">Signal</keyword>
<name>A0A2G5PFU9_9MYCO</name>
<dbReference type="PROSITE" id="PS51257">
    <property type="entry name" value="PROKAR_LIPOPROTEIN"/>
    <property type="match status" value="1"/>
</dbReference>
<dbReference type="Proteomes" id="UP000230551">
    <property type="component" value="Unassembled WGS sequence"/>
</dbReference>
<dbReference type="Pfam" id="PF18702">
    <property type="entry name" value="DUF5642"/>
    <property type="match status" value="1"/>
</dbReference>